<dbReference type="Proteomes" id="UP000192251">
    <property type="component" value="Chromosome"/>
</dbReference>
<gene>
    <name evidence="2" type="ORF">B7C62_20560</name>
</gene>
<feature type="domain" description="AB hydrolase-1" evidence="1">
    <location>
        <begin position="350"/>
        <end position="592"/>
    </location>
</feature>
<organism evidence="2 3">
    <name type="scientific">Kitasatospora albolonga</name>
    <dbReference type="NCBI Taxonomy" id="68173"/>
    <lineage>
        <taxon>Bacteria</taxon>
        <taxon>Bacillati</taxon>
        <taxon>Actinomycetota</taxon>
        <taxon>Actinomycetes</taxon>
        <taxon>Kitasatosporales</taxon>
        <taxon>Streptomycetaceae</taxon>
        <taxon>Kitasatospora</taxon>
    </lineage>
</organism>
<dbReference type="EMBL" id="CP020563">
    <property type="protein sequence ID" value="ARF74358.1"/>
    <property type="molecule type" value="Genomic_DNA"/>
</dbReference>
<dbReference type="InterPro" id="IPR000073">
    <property type="entry name" value="AB_hydrolase_1"/>
</dbReference>
<dbReference type="AlphaFoldDB" id="A0ABC8BX09"/>
<proteinExistence type="predicted"/>
<dbReference type="PANTHER" id="PTHR43798">
    <property type="entry name" value="MONOACYLGLYCEROL LIPASE"/>
    <property type="match status" value="1"/>
</dbReference>
<evidence type="ECO:0000313" key="2">
    <source>
        <dbReference type="EMBL" id="ARF74358.1"/>
    </source>
</evidence>
<sequence length="634" mass="68272">MKLSKRIASAVFRPLPVSRERAIGISERLSAATALGSSLEYLTQRKQTRKGGLNDFTILKDSYFGSFPLTQRLMRAASGERTTVALHVAQAAAATALLLPGNHRARGAASLFLSASGALLYPRHRYGTDGSDQVSMLVQAANGAARLSRSPQTQDALIWYIALQANLSYLVSGWVKLLGEPWRDATALGGVMRTRTYGHEPTFRLVERFPRQAKYLTHGVLALECLFPVAYLAGGRLARPVIASAAAFHVANGFVMGLGRFVTAFVSMHPMVAYTSAPKSHPAVAGRDDRAPAVAAVLLAGSAAAAGVTAVQRRMRTRDGWPTSRFVTTRHGNTLQYETGGGSDASKPVLVFAAGLASTSEHFAWITERLVKGSGCGVLSYARAGYAGSDRNSRDAYRLEESVDDLVDLIGQAVPSGRRVVLVGHSLGGELARRAAPQLGDRLDGIVYLDSSHPDELNRSAAQREAGEQLGRSMSLITVSLRLGMGIFMARPDWLENLPLNYRQRVFAQYTDARMWIAARREWDAVEADFTSYSGDLEPVAADALVISAQQSIDQSPEQLLMHHEIAESHRGAGRRVETWVVEGSDHDTMLTDSRYALLIADRIKDFLTTAAATAPTAVTAPATTPTPSAGAAE</sequence>
<reference evidence="2 3" key="1">
    <citation type="submission" date="2017-04" db="EMBL/GenBank/DDBJ databases">
        <title>The complete genome sequence of Streptomyces albolongus YIM 101047, the producer of novel bafilomycins and novel odoriferous sesquiterpenoids.</title>
        <authorList>
            <person name="Yin M."/>
            <person name="Jiang Y."/>
        </authorList>
    </citation>
    <scope>NUCLEOTIDE SEQUENCE [LARGE SCALE GENOMIC DNA]</scope>
    <source>
        <strain evidence="2 3">YIM 101047</strain>
    </source>
</reference>
<keyword evidence="3" id="KW-1185">Reference proteome</keyword>
<dbReference type="Gene3D" id="3.40.50.1820">
    <property type="entry name" value="alpha/beta hydrolase"/>
    <property type="match status" value="1"/>
</dbReference>
<dbReference type="Pfam" id="PF12697">
    <property type="entry name" value="Abhydrolase_6"/>
    <property type="match status" value="1"/>
</dbReference>
<evidence type="ECO:0000313" key="3">
    <source>
        <dbReference type="Proteomes" id="UP000192251"/>
    </source>
</evidence>
<dbReference type="InterPro" id="IPR029058">
    <property type="entry name" value="AB_hydrolase_fold"/>
</dbReference>
<dbReference type="SUPFAM" id="SSF53474">
    <property type="entry name" value="alpha/beta-Hydrolases"/>
    <property type="match status" value="1"/>
</dbReference>
<name>A0ABC8BX09_9ACTN</name>
<dbReference type="InterPro" id="IPR050266">
    <property type="entry name" value="AB_hydrolase_sf"/>
</dbReference>
<evidence type="ECO:0000259" key="1">
    <source>
        <dbReference type="Pfam" id="PF12697"/>
    </source>
</evidence>
<dbReference type="KEGG" id="kab:B7C62_20560"/>
<protein>
    <submittedName>
        <fullName evidence="2">Thioesterase</fullName>
    </submittedName>
</protein>
<dbReference type="GO" id="GO:0003824">
    <property type="term" value="F:catalytic activity"/>
    <property type="evidence" value="ECO:0007669"/>
    <property type="project" value="UniProtKB-ARBA"/>
</dbReference>
<accession>A0ABC8BX09</accession>
<dbReference type="PANTHER" id="PTHR43798:SF33">
    <property type="entry name" value="HYDROLASE, PUTATIVE (AFU_ORTHOLOGUE AFUA_2G14860)-RELATED"/>
    <property type="match status" value="1"/>
</dbReference>
<dbReference type="RefSeq" id="WP_084748280.1">
    <property type="nucleotide sequence ID" value="NZ_CP020563.1"/>
</dbReference>